<gene>
    <name evidence="1" type="ORF">AMECASPLE_019427</name>
</gene>
<protein>
    <submittedName>
        <fullName evidence="1">Uncharacterized protein</fullName>
    </submittedName>
</protein>
<dbReference type="EMBL" id="JAHRIP010029781">
    <property type="protein sequence ID" value="MEQ2292075.1"/>
    <property type="molecule type" value="Genomic_DNA"/>
</dbReference>
<sequence length="90" mass="9797">ADWLPPSAGGFPVRTFKDYLSKDDWLEQTLDSTTLSPTAASEGKPGHMRELIKATSIFQSGLLCLSLCCILHEPGRNMKPSWCADVSAIS</sequence>
<dbReference type="Proteomes" id="UP001469553">
    <property type="component" value="Unassembled WGS sequence"/>
</dbReference>
<comment type="caution">
    <text evidence="1">The sequence shown here is derived from an EMBL/GenBank/DDBJ whole genome shotgun (WGS) entry which is preliminary data.</text>
</comment>
<evidence type="ECO:0000313" key="1">
    <source>
        <dbReference type="EMBL" id="MEQ2292075.1"/>
    </source>
</evidence>
<reference evidence="1 2" key="1">
    <citation type="submission" date="2021-06" db="EMBL/GenBank/DDBJ databases">
        <authorList>
            <person name="Palmer J.M."/>
        </authorList>
    </citation>
    <scope>NUCLEOTIDE SEQUENCE [LARGE SCALE GENOMIC DNA]</scope>
    <source>
        <strain evidence="1 2">AS_MEX2019</strain>
        <tissue evidence="1">Muscle</tissue>
    </source>
</reference>
<feature type="non-terminal residue" evidence="1">
    <location>
        <position position="90"/>
    </location>
</feature>
<feature type="non-terminal residue" evidence="1">
    <location>
        <position position="1"/>
    </location>
</feature>
<keyword evidence="2" id="KW-1185">Reference proteome</keyword>
<organism evidence="1 2">
    <name type="scientific">Ameca splendens</name>
    <dbReference type="NCBI Taxonomy" id="208324"/>
    <lineage>
        <taxon>Eukaryota</taxon>
        <taxon>Metazoa</taxon>
        <taxon>Chordata</taxon>
        <taxon>Craniata</taxon>
        <taxon>Vertebrata</taxon>
        <taxon>Euteleostomi</taxon>
        <taxon>Actinopterygii</taxon>
        <taxon>Neopterygii</taxon>
        <taxon>Teleostei</taxon>
        <taxon>Neoteleostei</taxon>
        <taxon>Acanthomorphata</taxon>
        <taxon>Ovalentaria</taxon>
        <taxon>Atherinomorphae</taxon>
        <taxon>Cyprinodontiformes</taxon>
        <taxon>Goodeidae</taxon>
        <taxon>Ameca</taxon>
    </lineage>
</organism>
<proteinExistence type="predicted"/>
<name>A0ABV0YE35_9TELE</name>
<evidence type="ECO:0000313" key="2">
    <source>
        <dbReference type="Proteomes" id="UP001469553"/>
    </source>
</evidence>
<accession>A0ABV0YE35</accession>